<dbReference type="RefSeq" id="WP_067524703.1">
    <property type="nucleotide sequence ID" value="NZ_JACSGR010000004.1"/>
</dbReference>
<dbReference type="PANTHER" id="PTHR37812:SF1">
    <property type="entry name" value="MU-LIKE PROPHAGE FLUMU PROTEIN C"/>
    <property type="match status" value="1"/>
</dbReference>
<evidence type="ECO:0000259" key="1">
    <source>
        <dbReference type="Pfam" id="PF08765"/>
    </source>
</evidence>
<dbReference type="SUPFAM" id="SSF46689">
    <property type="entry name" value="Homeodomain-like"/>
    <property type="match status" value="1"/>
</dbReference>
<dbReference type="Proteomes" id="UP000768471">
    <property type="component" value="Unassembled WGS sequence"/>
</dbReference>
<gene>
    <name evidence="2" type="ORF">H9Q10_05635</name>
</gene>
<reference evidence="2 3" key="1">
    <citation type="submission" date="2020-09" db="EMBL/GenBank/DDBJ databases">
        <title>Eikenella S3660 sp. nov., isolated from a throat swab.</title>
        <authorList>
            <person name="Buhl M."/>
        </authorList>
    </citation>
    <scope>NUCLEOTIDE SEQUENCE [LARGE SCALE GENOMIC DNA]</scope>
    <source>
        <strain evidence="2 3">S3360</strain>
    </source>
</reference>
<protein>
    <recommendedName>
        <fullName evidence="1">Mor transcription activator domain-containing protein</fullName>
    </recommendedName>
</protein>
<comment type="caution">
    <text evidence="2">The sequence shown here is derived from an EMBL/GenBank/DDBJ whole genome shotgun (WGS) entry which is preliminary data.</text>
</comment>
<keyword evidence="3" id="KW-1185">Reference proteome</keyword>
<name>A0ABS0NA26_9NEIS</name>
<organism evidence="2 3">
    <name type="scientific">Eikenella glucosivorans</name>
    <dbReference type="NCBI Taxonomy" id="2766967"/>
    <lineage>
        <taxon>Bacteria</taxon>
        <taxon>Pseudomonadati</taxon>
        <taxon>Pseudomonadota</taxon>
        <taxon>Betaproteobacteria</taxon>
        <taxon>Neisseriales</taxon>
        <taxon>Neisseriaceae</taxon>
        <taxon>Eikenella</taxon>
    </lineage>
</organism>
<feature type="domain" description="Mor transcription activator" evidence="1">
    <location>
        <begin position="6"/>
        <end position="109"/>
    </location>
</feature>
<accession>A0ABS0NA26</accession>
<evidence type="ECO:0000313" key="2">
    <source>
        <dbReference type="EMBL" id="MBH5329148.1"/>
    </source>
</evidence>
<dbReference type="EMBL" id="JACSGR010000004">
    <property type="protein sequence ID" value="MBH5329148.1"/>
    <property type="molecule type" value="Genomic_DNA"/>
</dbReference>
<dbReference type="Gene3D" id="1.10.10.60">
    <property type="entry name" value="Homeodomain-like"/>
    <property type="match status" value="1"/>
</dbReference>
<evidence type="ECO:0000313" key="3">
    <source>
        <dbReference type="Proteomes" id="UP000768471"/>
    </source>
</evidence>
<dbReference type="InterPro" id="IPR052411">
    <property type="entry name" value="c-mor_Regulatory_Protein"/>
</dbReference>
<dbReference type="Pfam" id="PF08765">
    <property type="entry name" value="Mor"/>
    <property type="match status" value="1"/>
</dbReference>
<proteinExistence type="predicted"/>
<sequence>MVDKYNELASAIFDAWVRLLVDKGLSEEEAEKLSEEAVDCILDTFSGENIYIPRNISARAAARNRKIYDEFTGYNHDELARKYQITRQRLYGIIRQVRGQILAEKQADLFGTPEQ</sequence>
<dbReference type="InterPro" id="IPR009057">
    <property type="entry name" value="Homeodomain-like_sf"/>
</dbReference>
<dbReference type="PANTHER" id="PTHR37812">
    <property type="entry name" value="MU-LIKE PROPHAGE FLUMU PROTEIN C"/>
    <property type="match status" value="1"/>
</dbReference>
<dbReference type="InterPro" id="IPR014875">
    <property type="entry name" value="Mor_transcription_activator"/>
</dbReference>